<dbReference type="eggNOG" id="COG1357">
    <property type="taxonomic scope" value="Bacteria"/>
</dbReference>
<dbReference type="Proteomes" id="UP000000343">
    <property type="component" value="Chromosome"/>
</dbReference>
<organism evidence="2">
    <name type="scientific">Granulicella tundricola (strain ATCC BAA-1859 / DSM 23138 / MP5ACTX9)</name>
    <dbReference type="NCBI Taxonomy" id="1198114"/>
    <lineage>
        <taxon>Bacteria</taxon>
        <taxon>Pseudomonadati</taxon>
        <taxon>Acidobacteriota</taxon>
        <taxon>Terriglobia</taxon>
        <taxon>Terriglobales</taxon>
        <taxon>Acidobacteriaceae</taxon>
        <taxon>Granulicella</taxon>
    </lineage>
</organism>
<dbReference type="InterPro" id="IPR001646">
    <property type="entry name" value="5peptide_repeat"/>
</dbReference>
<dbReference type="InterPro" id="IPR051082">
    <property type="entry name" value="Pentapeptide-BTB/POZ_domain"/>
</dbReference>
<reference evidence="2" key="1">
    <citation type="submission" date="2011-01" db="EMBL/GenBank/DDBJ databases">
        <title>Complete sequence of chromosome of Acidobacterium sp. MP5ACTX9.</title>
        <authorList>
            <consortium name="US DOE Joint Genome Institute"/>
            <person name="Lucas S."/>
            <person name="Copeland A."/>
            <person name="Lapidus A."/>
            <person name="Cheng J.-F."/>
            <person name="Goodwin L."/>
            <person name="Pitluck S."/>
            <person name="Teshima H."/>
            <person name="Detter J.C."/>
            <person name="Han C."/>
            <person name="Tapia R."/>
            <person name="Land M."/>
            <person name="Hauser L."/>
            <person name="Kyrpides N."/>
            <person name="Ivanova N."/>
            <person name="Ovchinnikova G."/>
            <person name="Pagani I."/>
            <person name="Rawat S.R."/>
            <person name="Mannisto M."/>
            <person name="Haggblom M.M."/>
            <person name="Woyke T."/>
        </authorList>
    </citation>
    <scope>NUCLEOTIDE SEQUENCE [LARGE SCALE GENOMIC DNA]</scope>
    <source>
        <strain evidence="2">MP5ACTX9</strain>
    </source>
</reference>
<dbReference type="PANTHER" id="PTHR14136:SF17">
    <property type="entry name" value="BTB_POZ DOMAIN-CONTAINING PROTEIN KCTD9"/>
    <property type="match status" value="1"/>
</dbReference>
<protein>
    <submittedName>
        <fullName evidence="1">Pentapeptide repeat protein</fullName>
    </submittedName>
</protein>
<evidence type="ECO:0000313" key="2">
    <source>
        <dbReference type="Proteomes" id="UP000000343"/>
    </source>
</evidence>
<dbReference type="Gene3D" id="2.160.20.80">
    <property type="entry name" value="E3 ubiquitin-protein ligase SopA"/>
    <property type="match status" value="2"/>
</dbReference>
<evidence type="ECO:0000313" key="1">
    <source>
        <dbReference type="EMBL" id="ADW69273.1"/>
    </source>
</evidence>
<dbReference type="OrthoDB" id="114870at2"/>
<gene>
    <name evidence="1" type="ordered locus">AciX9_2231</name>
</gene>
<sequence length="482" mass="52567">MPNGGSNKELLLILARGAEAWNEWRAEHPDEPVDLTDASFRKAELRGVDLSHTYLNRINLSETRLRGANFNGASLNWADLREADLRGAKLRGADLRGADTKGANFGECDLSGANLTGVDLTEVNLSGAVLEGCRLERANLSDTNLRDSRLSGANLFRAKLWRARLNGCDLSGVNLRESDLTEADLRYTKLQDADLRSARLKAAALDHANVTGIQLWETQRSGWSIHGIVCEAAFWDERGEERVEYAPEEFEKLYSVGMRVELVYHGGITPFEVNTLPALLHHLATLHPESGIRLKSIEETGGGVRVSIHVDEADAKTLDAIRAEAKESQAAQVALRDNVIARLEIEKRLLLDDVLPKMLAASGQHVQITGSATNVVIAGGQASVKAEQTIGESKEIVSLLREMLLRRDDLSEGQATELEGAAESVGAELQKEKPKAGVVAAGLGVMKEIAVKVVESATEKALLEHWQPMLHTVTHLLGQVSW</sequence>
<dbReference type="PaxDb" id="1198114-AciX9_2231"/>
<dbReference type="AlphaFoldDB" id="E8X349"/>
<keyword evidence="2" id="KW-1185">Reference proteome</keyword>
<dbReference type="STRING" id="1198114.AciX9_2231"/>
<accession>E8X349</accession>
<dbReference type="HOGENOM" id="CLU_565923_0_0_0"/>
<dbReference type="EMBL" id="CP002480">
    <property type="protein sequence ID" value="ADW69273.1"/>
    <property type="molecule type" value="Genomic_DNA"/>
</dbReference>
<dbReference type="Pfam" id="PF00805">
    <property type="entry name" value="Pentapeptide"/>
    <property type="match status" value="4"/>
</dbReference>
<name>E8X349_GRATM</name>
<dbReference type="PANTHER" id="PTHR14136">
    <property type="entry name" value="BTB_POZ DOMAIN-CONTAINING PROTEIN KCTD9"/>
    <property type="match status" value="1"/>
</dbReference>
<dbReference type="KEGG" id="acm:AciX9_2231"/>
<proteinExistence type="predicted"/>
<dbReference type="SUPFAM" id="SSF141571">
    <property type="entry name" value="Pentapeptide repeat-like"/>
    <property type="match status" value="2"/>
</dbReference>
<dbReference type="RefSeq" id="WP_013580589.1">
    <property type="nucleotide sequence ID" value="NC_015064.1"/>
</dbReference>